<dbReference type="EMBL" id="CAJZBQ010000037">
    <property type="protein sequence ID" value="CAG9325035.1"/>
    <property type="molecule type" value="Genomic_DNA"/>
</dbReference>
<keyword evidence="8" id="KW-1185">Reference proteome</keyword>
<protein>
    <recommendedName>
        <fullName evidence="9">60S ribosomal protein L31</fullName>
    </recommendedName>
</protein>
<gene>
    <name evidence="4" type="ORF">BSTOLATCC_MIC28724</name>
    <name evidence="5" type="ORF">BSTOLATCC_MIC37781</name>
    <name evidence="6" type="ORF">BSTOLATCC_MIC52408</name>
    <name evidence="7" type="ORF">BSTOLATCC_MIC55941</name>
</gene>
<dbReference type="InterPro" id="IPR000054">
    <property type="entry name" value="Ribosomal_eL31"/>
</dbReference>
<dbReference type="PANTHER" id="PTHR10956">
    <property type="entry name" value="60S RIBOSOMAL PROTEIN L31"/>
    <property type="match status" value="1"/>
</dbReference>
<dbReference type="CDD" id="cd00463">
    <property type="entry name" value="Ribosomal_L31e"/>
    <property type="match status" value="1"/>
</dbReference>
<proteinExistence type="inferred from homology"/>
<dbReference type="GO" id="GO:0022625">
    <property type="term" value="C:cytosolic large ribosomal subunit"/>
    <property type="evidence" value="ECO:0007669"/>
    <property type="project" value="TreeGrafter"/>
</dbReference>
<dbReference type="PANTHER" id="PTHR10956:SF0">
    <property type="entry name" value="60S RIBOSOMAL PROTEIN L31"/>
    <property type="match status" value="1"/>
</dbReference>
<dbReference type="EMBL" id="CAJZBQ010000028">
    <property type="protein sequence ID" value="CAG9321442.1"/>
    <property type="molecule type" value="Genomic_DNA"/>
</dbReference>
<evidence type="ECO:0000256" key="2">
    <source>
        <dbReference type="ARBA" id="ARBA00022980"/>
    </source>
</evidence>
<dbReference type="Gene3D" id="3.10.440.10">
    <property type="match status" value="1"/>
</dbReference>
<dbReference type="PROSITE" id="PS01144">
    <property type="entry name" value="RIBOSOMAL_L31E"/>
    <property type="match status" value="1"/>
</dbReference>
<evidence type="ECO:0000313" key="7">
    <source>
        <dbReference type="EMBL" id="CAG9332495.1"/>
    </source>
</evidence>
<accession>A0AAU9J042</accession>
<dbReference type="Pfam" id="PF01198">
    <property type="entry name" value="Ribosomal_L31e"/>
    <property type="match status" value="1"/>
</dbReference>
<organism evidence="4 8">
    <name type="scientific">Blepharisma stoltei</name>
    <dbReference type="NCBI Taxonomy" id="1481888"/>
    <lineage>
        <taxon>Eukaryota</taxon>
        <taxon>Sar</taxon>
        <taxon>Alveolata</taxon>
        <taxon>Ciliophora</taxon>
        <taxon>Postciliodesmatophora</taxon>
        <taxon>Heterotrichea</taxon>
        <taxon>Heterotrichida</taxon>
        <taxon>Blepharismidae</taxon>
        <taxon>Blepharisma</taxon>
    </lineage>
</organism>
<evidence type="ECO:0000256" key="3">
    <source>
        <dbReference type="ARBA" id="ARBA00023274"/>
    </source>
</evidence>
<name>A0AAU9J042_9CILI</name>
<dbReference type="FunFam" id="3.10.440.10:FF:000001">
    <property type="entry name" value="60S ribosomal protein L31"/>
    <property type="match status" value="1"/>
</dbReference>
<comment type="caution">
    <text evidence="4">The sequence shown here is derived from an EMBL/GenBank/DDBJ whole genome shotgun (WGS) entry which is preliminary data.</text>
</comment>
<dbReference type="Proteomes" id="UP001162131">
    <property type="component" value="Unassembled WGS sequence"/>
</dbReference>
<dbReference type="SMART" id="SM01380">
    <property type="entry name" value="Ribosomal_L31e"/>
    <property type="match status" value="1"/>
</dbReference>
<evidence type="ECO:0000313" key="5">
    <source>
        <dbReference type="EMBL" id="CAG9325035.1"/>
    </source>
</evidence>
<evidence type="ECO:0008006" key="9">
    <source>
        <dbReference type="Google" id="ProtNLM"/>
    </source>
</evidence>
<dbReference type="GO" id="GO:0002181">
    <property type="term" value="P:cytoplasmic translation"/>
    <property type="evidence" value="ECO:0007669"/>
    <property type="project" value="TreeGrafter"/>
</dbReference>
<keyword evidence="2" id="KW-0689">Ribosomal protein</keyword>
<evidence type="ECO:0000313" key="4">
    <source>
        <dbReference type="EMBL" id="CAG9321442.1"/>
    </source>
</evidence>
<evidence type="ECO:0000313" key="8">
    <source>
        <dbReference type="Proteomes" id="UP001162131"/>
    </source>
</evidence>
<dbReference type="SUPFAM" id="SSF54575">
    <property type="entry name" value="Ribosomal protein L31e"/>
    <property type="match status" value="1"/>
</dbReference>
<dbReference type="EMBL" id="CAJZBQ010000052">
    <property type="protein sequence ID" value="CAG9331002.1"/>
    <property type="molecule type" value="Genomic_DNA"/>
</dbReference>
<evidence type="ECO:0000256" key="1">
    <source>
        <dbReference type="ARBA" id="ARBA00010808"/>
    </source>
</evidence>
<dbReference type="GO" id="GO:0003735">
    <property type="term" value="F:structural constituent of ribosome"/>
    <property type="evidence" value="ECO:0007669"/>
    <property type="project" value="InterPro"/>
</dbReference>
<dbReference type="InterPro" id="IPR023621">
    <property type="entry name" value="Ribosomal_eL31_dom_sf"/>
</dbReference>
<reference evidence="4" key="1">
    <citation type="submission" date="2021-09" db="EMBL/GenBank/DDBJ databases">
        <authorList>
            <consortium name="AG Swart"/>
            <person name="Singh M."/>
            <person name="Singh A."/>
            <person name="Seah K."/>
            <person name="Emmerich C."/>
        </authorList>
    </citation>
    <scope>NUCLEOTIDE SEQUENCE</scope>
    <source>
        <strain evidence="4">ATCC30299</strain>
    </source>
</reference>
<comment type="similarity">
    <text evidence="1">Belongs to the eukaryotic ribosomal protein eL31 family.</text>
</comment>
<evidence type="ECO:0000313" key="6">
    <source>
        <dbReference type="EMBL" id="CAG9331002.1"/>
    </source>
</evidence>
<dbReference type="EMBL" id="CAJZBQ010000054">
    <property type="protein sequence ID" value="CAG9332495.1"/>
    <property type="molecule type" value="Genomic_DNA"/>
</dbReference>
<dbReference type="InterPro" id="IPR020052">
    <property type="entry name" value="Ribosomal_eL31_CS"/>
</dbReference>
<sequence>MVKETKELEPVTRDYTIHLHKRLHHTNLKKRAPKSIRIIKDFAQRVMKTKDVRIDYHLNNFLWSRGIKHVPFRVRVRMERKRTEEETAGEELYTLVRYLPVDSFEGLRPEKVESE</sequence>
<dbReference type="AlphaFoldDB" id="A0AAU9J042"/>
<keyword evidence="3" id="KW-0687">Ribonucleoprotein</keyword>